<comment type="similarity">
    <text evidence="1">Belongs to the Rv1128c/1148c/1588c/1702c/1945/3466 family.</text>
</comment>
<dbReference type="Pfam" id="PF01844">
    <property type="entry name" value="HNH"/>
    <property type="match status" value="1"/>
</dbReference>
<keyword evidence="4" id="KW-1185">Reference proteome</keyword>
<keyword evidence="3" id="KW-0540">Nuclease</keyword>
<dbReference type="GO" id="GO:0004519">
    <property type="term" value="F:endonuclease activity"/>
    <property type="evidence" value="ECO:0007669"/>
    <property type="project" value="UniProtKB-KW"/>
</dbReference>
<gene>
    <name evidence="3" type="ORF">SAMN06295973_2468</name>
</gene>
<proteinExistence type="inferred from homology"/>
<organism evidence="3 4">
    <name type="scientific">Plantibacter cousiniae</name>
    <name type="common">nom. nud.</name>
    <dbReference type="NCBI Taxonomy" id="199709"/>
    <lineage>
        <taxon>Bacteria</taxon>
        <taxon>Bacillati</taxon>
        <taxon>Actinomycetota</taxon>
        <taxon>Actinomycetes</taxon>
        <taxon>Micrococcales</taxon>
        <taxon>Microbacteriaceae</taxon>
        <taxon>Plantibacter</taxon>
    </lineage>
</organism>
<comment type="caution">
    <text evidence="3">The sequence shown here is derived from an EMBL/GenBank/DDBJ whole genome shotgun (WGS) entry which is preliminary data.</text>
</comment>
<dbReference type="EMBL" id="FUZO01000001">
    <property type="protein sequence ID" value="SKC61148.1"/>
    <property type="molecule type" value="Genomic_DNA"/>
</dbReference>
<feature type="domain" description="HNH nuclease" evidence="2">
    <location>
        <begin position="336"/>
        <end position="388"/>
    </location>
</feature>
<evidence type="ECO:0000313" key="3">
    <source>
        <dbReference type="EMBL" id="SKC61148.1"/>
    </source>
</evidence>
<dbReference type="Proteomes" id="UP000190827">
    <property type="component" value="Unassembled WGS sequence"/>
</dbReference>
<keyword evidence="3" id="KW-0255">Endonuclease</keyword>
<dbReference type="Gene3D" id="1.10.30.50">
    <property type="match status" value="1"/>
</dbReference>
<evidence type="ECO:0000259" key="2">
    <source>
        <dbReference type="SMART" id="SM00507"/>
    </source>
</evidence>
<dbReference type="InterPro" id="IPR002711">
    <property type="entry name" value="HNH"/>
</dbReference>
<reference evidence="3 4" key="1">
    <citation type="submission" date="2017-02" db="EMBL/GenBank/DDBJ databases">
        <authorList>
            <person name="Varghese N."/>
            <person name="Submissions S."/>
        </authorList>
    </citation>
    <scope>NUCLEOTIDE SEQUENCE [LARGE SCALE GENOMIC DNA]</scope>
    <source>
        <strain evidence="3 4">VKM Ac-1787</strain>
    </source>
</reference>
<dbReference type="SMART" id="SM00507">
    <property type="entry name" value="HNHc"/>
    <property type="match status" value="1"/>
</dbReference>
<dbReference type="Pfam" id="PF02720">
    <property type="entry name" value="DUF222"/>
    <property type="match status" value="1"/>
</dbReference>
<dbReference type="RefSeq" id="WP_079706049.1">
    <property type="nucleotide sequence ID" value="NZ_FUZO01000001.1"/>
</dbReference>
<dbReference type="InterPro" id="IPR003615">
    <property type="entry name" value="HNH_nuc"/>
</dbReference>
<dbReference type="CDD" id="cd00085">
    <property type="entry name" value="HNHc"/>
    <property type="match status" value="1"/>
</dbReference>
<sequence length="424" mass="45493">MTETTPAAAIRAGDEYAAQLAEFSDAWAELHRQQAALDARKARLLARSAAYADAFADATVPAIFPPAERQALSRRSTCAALAMATRMPERTVQLATNDAERLVNDAPAVLASLEAGRISARHAQVITDQLCDVPTAGRAAFLDQVLPEAERMTAAGLKNRARVLRERLHPESITTRAVRSEADRRVEFEPAADGMAWVHLFTTAPIAQGIIERVEAAAAESRNAGDTRTCAQLQADALAALALTGVTPEDVMTSPVLPHPIEVQEHIKPTVQITVPALSMAGVSDAPATLDGYGPIDPETAARIAVNAPSFTRILVQPETGAVLSVGRNQYRVPADLQRAVRLRDGTCRAPGCGRRARACDLDHSVAWEDGGTTDVGNLACLCRHHHRMKHLPGWNLDHGPGGVLDWTTPDGKHHRTEPDPAPF</sequence>
<keyword evidence="3" id="KW-0378">Hydrolase</keyword>
<protein>
    <submittedName>
        <fullName evidence="3">HNH endonuclease</fullName>
    </submittedName>
</protein>
<dbReference type="InterPro" id="IPR003870">
    <property type="entry name" value="DUF222"/>
</dbReference>
<evidence type="ECO:0000313" key="4">
    <source>
        <dbReference type="Proteomes" id="UP000190827"/>
    </source>
</evidence>
<name>A0ABY1LMH5_9MICO</name>
<evidence type="ECO:0000256" key="1">
    <source>
        <dbReference type="ARBA" id="ARBA00023450"/>
    </source>
</evidence>
<accession>A0ABY1LMH5</accession>